<dbReference type="PROSITE" id="PS00063">
    <property type="entry name" value="ALDOKETO_REDUCTASE_3"/>
    <property type="match status" value="1"/>
</dbReference>
<evidence type="ECO:0000313" key="5">
    <source>
        <dbReference type="EMBL" id="PHP53442.1"/>
    </source>
</evidence>
<dbReference type="CDD" id="cd19071">
    <property type="entry name" value="AKR_AKR1-5-like"/>
    <property type="match status" value="1"/>
</dbReference>
<dbReference type="InterPro" id="IPR018170">
    <property type="entry name" value="Aldo/ket_reductase_CS"/>
</dbReference>
<dbReference type="SUPFAM" id="SSF51430">
    <property type="entry name" value="NAD(P)-linked oxidoreductase"/>
    <property type="match status" value="1"/>
</dbReference>
<evidence type="ECO:0000256" key="3">
    <source>
        <dbReference type="ARBA" id="ARBA00023002"/>
    </source>
</evidence>
<dbReference type="Pfam" id="PF00248">
    <property type="entry name" value="Aldo_ket_red"/>
    <property type="match status" value="1"/>
</dbReference>
<dbReference type="PANTHER" id="PTHR43827:SF3">
    <property type="entry name" value="NADP-DEPENDENT OXIDOREDUCTASE DOMAIN-CONTAINING PROTEIN"/>
    <property type="match status" value="1"/>
</dbReference>
<dbReference type="RefSeq" id="WP_086614555.1">
    <property type="nucleotide sequence ID" value="NZ_MTPX02000019.1"/>
</dbReference>
<evidence type="ECO:0000259" key="4">
    <source>
        <dbReference type="Pfam" id="PF00248"/>
    </source>
</evidence>
<dbReference type="PRINTS" id="PR00069">
    <property type="entry name" value="ALDKETRDTASE"/>
</dbReference>
<dbReference type="Gene3D" id="3.20.20.100">
    <property type="entry name" value="NADP-dependent oxidoreductase domain"/>
    <property type="match status" value="1"/>
</dbReference>
<dbReference type="PANTHER" id="PTHR43827">
    <property type="entry name" value="2,5-DIKETO-D-GLUCONIC ACID REDUCTASE"/>
    <property type="match status" value="1"/>
</dbReference>
<comment type="similarity">
    <text evidence="1">Belongs to the aldo/keto reductase family.</text>
</comment>
<proteinExistence type="inferred from homology"/>
<dbReference type="InterPro" id="IPR020471">
    <property type="entry name" value="AKR"/>
</dbReference>
<accession>A0ABX4MD90</accession>
<evidence type="ECO:0000256" key="2">
    <source>
        <dbReference type="ARBA" id="ARBA00022857"/>
    </source>
</evidence>
<dbReference type="PROSITE" id="PS00798">
    <property type="entry name" value="ALDOKETO_REDUCTASE_1"/>
    <property type="match status" value="1"/>
</dbReference>
<reference evidence="5 6" key="1">
    <citation type="submission" date="2017-10" db="EMBL/GenBank/DDBJ databases">
        <title>Draft genome sequence of cellulolytic Actinomyces sp CtC72 isolated from cattle rumen fluid.</title>
        <authorList>
            <person name="Joshi A.J."/>
            <person name="Vasudevan G."/>
            <person name="Lanjekar V.B."/>
            <person name="Hivarkar S."/>
            <person name="Engineer A."/>
            <person name="Pore S.D."/>
            <person name="Dhakephalkar P.K."/>
            <person name="Dagar S."/>
        </authorList>
    </citation>
    <scope>NUCLEOTIDE SEQUENCE [LARGE SCALE GENOMIC DNA]</scope>
    <source>
        <strain evidence="6">CtC72</strain>
    </source>
</reference>
<dbReference type="PIRSF" id="PIRSF000097">
    <property type="entry name" value="AKR"/>
    <property type="match status" value="1"/>
</dbReference>
<name>A0ABX4MD90_9ACTO</name>
<dbReference type="InterPro" id="IPR023210">
    <property type="entry name" value="NADP_OxRdtase_dom"/>
</dbReference>
<dbReference type="EMBL" id="MTPX02000019">
    <property type="protein sequence ID" value="PHP53442.1"/>
    <property type="molecule type" value="Genomic_DNA"/>
</dbReference>
<comment type="caution">
    <text evidence="5">The sequence shown here is derived from an EMBL/GenBank/DDBJ whole genome shotgun (WGS) entry which is preliminary data.</text>
</comment>
<gene>
    <name evidence="5" type="ORF">BW737_002915</name>
</gene>
<keyword evidence="2" id="KW-0521">NADP</keyword>
<organism evidence="5 6">
    <name type="scientific">Actinomyces ruminis</name>
    <dbReference type="NCBI Taxonomy" id="1937003"/>
    <lineage>
        <taxon>Bacteria</taxon>
        <taxon>Bacillati</taxon>
        <taxon>Actinomycetota</taxon>
        <taxon>Actinomycetes</taxon>
        <taxon>Actinomycetales</taxon>
        <taxon>Actinomycetaceae</taxon>
        <taxon>Actinomyces</taxon>
    </lineage>
</organism>
<dbReference type="InterPro" id="IPR036812">
    <property type="entry name" value="NAD(P)_OxRdtase_dom_sf"/>
</dbReference>
<evidence type="ECO:0000313" key="6">
    <source>
        <dbReference type="Proteomes" id="UP000194577"/>
    </source>
</evidence>
<feature type="domain" description="NADP-dependent oxidoreductase" evidence="4">
    <location>
        <begin position="27"/>
        <end position="272"/>
    </location>
</feature>
<sequence length="286" mass="31395">MSTAIPAKALTLHQGTSGTETVVIPQLGFGTYKITASDAERAVTAALEIGYRHIDTAQMYGNEAGVGRALAASGIPREQLWVTSKLNNPNHRRDDALRSFDTTMADLGLEVLDLFLVHWPLAASPGIDLVDTWRTMIEILNSGRVRAIGVSNYQPEHLRTIIDATGVTPAVNQIELHPYLNQRQLRAVDDELGILTESWSPLGRGRVLDDPELARVAAELDVTPAQVIIRWHLQHGLVVIPKTTHPERMRANADVFGFKLTDAQMAAVDALDRDLRTGSHPDQVQI</sequence>
<dbReference type="PROSITE" id="PS00062">
    <property type="entry name" value="ALDOKETO_REDUCTASE_2"/>
    <property type="match status" value="1"/>
</dbReference>
<keyword evidence="3" id="KW-0560">Oxidoreductase</keyword>
<protein>
    <submittedName>
        <fullName evidence="5">Aldo/keto reductase</fullName>
    </submittedName>
</protein>
<dbReference type="Proteomes" id="UP000194577">
    <property type="component" value="Unassembled WGS sequence"/>
</dbReference>
<evidence type="ECO:0000256" key="1">
    <source>
        <dbReference type="ARBA" id="ARBA00007905"/>
    </source>
</evidence>
<keyword evidence="6" id="KW-1185">Reference proteome</keyword>